<evidence type="ECO:0000313" key="3">
    <source>
        <dbReference type="Proteomes" id="UP000002866"/>
    </source>
</evidence>
<gene>
    <name evidence="2" type="primary">TBLA0B08280</name>
    <name evidence="2" type="ORF">TBLA_0B08280</name>
</gene>
<evidence type="ECO:0000313" key="2">
    <source>
        <dbReference type="EMBL" id="CCH59644.1"/>
    </source>
</evidence>
<dbReference type="FunCoup" id="I2GZU2">
    <property type="interactions" value="104"/>
</dbReference>
<evidence type="ECO:0000256" key="1">
    <source>
        <dbReference type="SAM" id="MobiDB-lite"/>
    </source>
</evidence>
<feature type="region of interest" description="Disordered" evidence="1">
    <location>
        <begin position="146"/>
        <end position="169"/>
    </location>
</feature>
<feature type="region of interest" description="Disordered" evidence="1">
    <location>
        <begin position="120"/>
        <end position="139"/>
    </location>
</feature>
<dbReference type="EMBL" id="HE806317">
    <property type="protein sequence ID" value="CCH59644.1"/>
    <property type="molecule type" value="Genomic_DNA"/>
</dbReference>
<reference evidence="2 3" key="1">
    <citation type="journal article" date="2011" name="Proc. Natl. Acad. Sci. U.S.A.">
        <title>Evolutionary erosion of yeast sex chromosomes by mating-type switching accidents.</title>
        <authorList>
            <person name="Gordon J.L."/>
            <person name="Armisen D."/>
            <person name="Proux-Wera E."/>
            <person name="Oheigeartaigh S.S."/>
            <person name="Byrne K.P."/>
            <person name="Wolfe K.H."/>
        </authorList>
    </citation>
    <scope>NUCLEOTIDE SEQUENCE [LARGE SCALE GENOMIC DNA]</scope>
    <source>
        <strain evidence="3">ATCC 34711 / CBS 6284 / DSM 70876 / NBRC 10599 / NRRL Y-10934 / UCD 77-7</strain>
    </source>
</reference>
<name>I2GZU2_HENB6</name>
<protein>
    <submittedName>
        <fullName evidence="2">Uncharacterized protein</fullName>
    </submittedName>
</protein>
<accession>I2GZU2</accession>
<dbReference type="Proteomes" id="UP000002866">
    <property type="component" value="Chromosome 2"/>
</dbReference>
<sequence>MRATRRLYSSGLSQDFLDQLLKKANEAIEANIAKKNANPRPKRNNNYRNQSSPYNKKYAKRRPNNTTSNSNRPVNSYNNNNELLQSQPLNSQPQFNKNSTSNAMSKNDETISNAMEILSSDVNTTTQPRRSFTNMQSQRTNSNNRITFRNNRTNSYKNKNSGNNYNNTQRKYPVKKSFVPEVPKAFVPFNPTTLSLLPYYSNIPINNNNTKTLNTIKSLLTYNNMSISLNSNGNTANSMKIKTFNDQQRPYLSKNMLLQKISKSEASKSNTNALGPFEINNEIIATNYTGKPTTLPAVKVDDFKGNSKELYWNYNVVKRNVEKLKNLDQEKKIKFINVCSGLNDIKTIL</sequence>
<feature type="compositionally biased region" description="Low complexity" evidence="1">
    <location>
        <begin position="64"/>
        <end position="96"/>
    </location>
</feature>
<dbReference type="KEGG" id="tbl:TBLA_0B08280"/>
<keyword evidence="3" id="KW-1185">Reference proteome</keyword>
<dbReference type="RefSeq" id="XP_004179163.1">
    <property type="nucleotide sequence ID" value="XM_004179115.1"/>
</dbReference>
<organism evidence="2 3">
    <name type="scientific">Henningerozyma blattae (strain ATCC 34711 / CBS 6284 / DSM 70876 / NBRC 10599 / NRRL Y-10934 / UCD 77-7)</name>
    <name type="common">Yeast</name>
    <name type="synonym">Tetrapisispora blattae</name>
    <dbReference type="NCBI Taxonomy" id="1071380"/>
    <lineage>
        <taxon>Eukaryota</taxon>
        <taxon>Fungi</taxon>
        <taxon>Dikarya</taxon>
        <taxon>Ascomycota</taxon>
        <taxon>Saccharomycotina</taxon>
        <taxon>Saccharomycetes</taxon>
        <taxon>Saccharomycetales</taxon>
        <taxon>Saccharomycetaceae</taxon>
        <taxon>Henningerozyma</taxon>
    </lineage>
</organism>
<feature type="compositionally biased region" description="Low complexity" evidence="1">
    <location>
        <begin position="146"/>
        <end position="167"/>
    </location>
</feature>
<dbReference type="HOGENOM" id="CLU_794956_0_0_1"/>
<feature type="compositionally biased region" description="Polar residues" evidence="1">
    <location>
        <begin position="120"/>
        <end position="138"/>
    </location>
</feature>
<dbReference type="AlphaFoldDB" id="I2GZU2"/>
<dbReference type="GeneID" id="14493898"/>
<proteinExistence type="predicted"/>
<feature type="region of interest" description="Disordered" evidence="1">
    <location>
        <begin position="32"/>
        <end position="105"/>
    </location>
</feature>
<dbReference type="InParanoid" id="I2GZU2"/>